<dbReference type="STRING" id="33097.A0A150GZJ8"/>
<organism evidence="2 3">
    <name type="scientific">Gonium pectorale</name>
    <name type="common">Green alga</name>
    <dbReference type="NCBI Taxonomy" id="33097"/>
    <lineage>
        <taxon>Eukaryota</taxon>
        <taxon>Viridiplantae</taxon>
        <taxon>Chlorophyta</taxon>
        <taxon>core chlorophytes</taxon>
        <taxon>Chlorophyceae</taxon>
        <taxon>CS clade</taxon>
        <taxon>Chlamydomonadales</taxon>
        <taxon>Volvocaceae</taxon>
        <taxon>Gonium</taxon>
    </lineage>
</organism>
<keyword evidence="3" id="KW-1185">Reference proteome</keyword>
<feature type="domain" description="Serine aminopeptidase S33" evidence="1">
    <location>
        <begin position="45"/>
        <end position="265"/>
    </location>
</feature>
<dbReference type="Pfam" id="PF12146">
    <property type="entry name" value="Hydrolase_4"/>
    <property type="match status" value="1"/>
</dbReference>
<dbReference type="SUPFAM" id="SSF53474">
    <property type="entry name" value="alpha/beta-Hydrolases"/>
    <property type="match status" value="1"/>
</dbReference>
<comment type="caution">
    <text evidence="2">The sequence shown here is derived from an EMBL/GenBank/DDBJ whole genome shotgun (WGS) entry which is preliminary data.</text>
</comment>
<reference evidence="3" key="1">
    <citation type="journal article" date="2016" name="Nat. Commun.">
        <title>The Gonium pectorale genome demonstrates co-option of cell cycle regulation during the evolution of multicellularity.</title>
        <authorList>
            <person name="Hanschen E.R."/>
            <person name="Marriage T.N."/>
            <person name="Ferris P.J."/>
            <person name="Hamaji T."/>
            <person name="Toyoda A."/>
            <person name="Fujiyama A."/>
            <person name="Neme R."/>
            <person name="Noguchi H."/>
            <person name="Minakuchi Y."/>
            <person name="Suzuki M."/>
            <person name="Kawai-Toyooka H."/>
            <person name="Smith D.R."/>
            <person name="Sparks H."/>
            <person name="Anderson J."/>
            <person name="Bakaric R."/>
            <person name="Luria V."/>
            <person name="Karger A."/>
            <person name="Kirschner M.W."/>
            <person name="Durand P.M."/>
            <person name="Michod R.E."/>
            <person name="Nozaki H."/>
            <person name="Olson B.J."/>
        </authorList>
    </citation>
    <scope>NUCLEOTIDE SEQUENCE [LARGE SCALE GENOMIC DNA]</scope>
    <source>
        <strain evidence="3">NIES-2863</strain>
    </source>
</reference>
<sequence>MGKSKGEFTNKRGQKLVTYAFVPDDVASIKAVLFWHHGLGGSKVWADAGIAVYGFDAHGMGLSEPLAKGGRCYIKRFSHLLDDALLFISHVLLPDLKDKGVTAPLFMGGGSLGGLMAAYVVLEQQQQFKGLIMLAPALDVEWTPLLRVQAAVGNLVAALLPRVKLVPAVRPEDMSQDPAVVKAFLEDPLMYKDNVRARTANEILRAFRALIARRKDFTLPTLGIHGTSDRCTSLPALRAHLKAVSSTDVTLKEVEGGYHDLLHGPEKDEVNALVRDWILERAAAAAKAT</sequence>
<dbReference type="EMBL" id="LSYV01000004">
    <property type="protein sequence ID" value="KXZ55183.1"/>
    <property type="molecule type" value="Genomic_DNA"/>
</dbReference>
<dbReference type="Gene3D" id="3.40.50.1820">
    <property type="entry name" value="alpha/beta hydrolase"/>
    <property type="match status" value="1"/>
</dbReference>
<dbReference type="PANTHER" id="PTHR11614">
    <property type="entry name" value="PHOSPHOLIPASE-RELATED"/>
    <property type="match status" value="1"/>
</dbReference>
<protein>
    <recommendedName>
        <fullName evidence="1">Serine aminopeptidase S33 domain-containing protein</fullName>
    </recommendedName>
</protein>
<evidence type="ECO:0000259" key="1">
    <source>
        <dbReference type="Pfam" id="PF12146"/>
    </source>
</evidence>
<name>A0A150GZJ8_GONPE</name>
<dbReference type="Proteomes" id="UP000075714">
    <property type="component" value="Unassembled WGS sequence"/>
</dbReference>
<evidence type="ECO:0000313" key="3">
    <source>
        <dbReference type="Proteomes" id="UP000075714"/>
    </source>
</evidence>
<dbReference type="OrthoDB" id="2498029at2759"/>
<evidence type="ECO:0000313" key="2">
    <source>
        <dbReference type="EMBL" id="KXZ55183.1"/>
    </source>
</evidence>
<dbReference type="InterPro" id="IPR051044">
    <property type="entry name" value="MAG_DAG_Lipase"/>
</dbReference>
<dbReference type="AlphaFoldDB" id="A0A150GZJ8"/>
<gene>
    <name evidence="2" type="ORF">GPECTOR_3g329</name>
</gene>
<dbReference type="InterPro" id="IPR029058">
    <property type="entry name" value="AB_hydrolase_fold"/>
</dbReference>
<proteinExistence type="predicted"/>
<dbReference type="InterPro" id="IPR022742">
    <property type="entry name" value="Hydrolase_4"/>
</dbReference>
<accession>A0A150GZJ8</accession>